<protein>
    <submittedName>
        <fullName evidence="1">Uncharacterized protein</fullName>
    </submittedName>
</protein>
<reference evidence="1" key="2">
    <citation type="submission" date="2020-11" db="EMBL/GenBank/DDBJ databases">
        <authorList>
            <person name="McCartney M.A."/>
            <person name="Auch B."/>
            <person name="Kono T."/>
            <person name="Mallez S."/>
            <person name="Becker A."/>
            <person name="Gohl D.M."/>
            <person name="Silverstein K.A.T."/>
            <person name="Koren S."/>
            <person name="Bechman K.B."/>
            <person name="Herman A."/>
            <person name="Abrahante J.E."/>
            <person name="Garbe J."/>
        </authorList>
    </citation>
    <scope>NUCLEOTIDE SEQUENCE</scope>
    <source>
        <strain evidence="1">Duluth1</strain>
        <tissue evidence="1">Whole animal</tissue>
    </source>
</reference>
<name>A0A9D4N467_DREPO</name>
<dbReference type="AlphaFoldDB" id="A0A9D4N467"/>
<accession>A0A9D4N467</accession>
<evidence type="ECO:0000313" key="2">
    <source>
        <dbReference type="Proteomes" id="UP000828390"/>
    </source>
</evidence>
<reference evidence="1" key="1">
    <citation type="journal article" date="2019" name="bioRxiv">
        <title>The Genome of the Zebra Mussel, Dreissena polymorpha: A Resource for Invasive Species Research.</title>
        <authorList>
            <person name="McCartney M.A."/>
            <person name="Auch B."/>
            <person name="Kono T."/>
            <person name="Mallez S."/>
            <person name="Zhang Y."/>
            <person name="Obille A."/>
            <person name="Becker A."/>
            <person name="Abrahante J.E."/>
            <person name="Garbe J."/>
            <person name="Badalamenti J.P."/>
            <person name="Herman A."/>
            <person name="Mangelson H."/>
            <person name="Liachko I."/>
            <person name="Sullivan S."/>
            <person name="Sone E.D."/>
            <person name="Koren S."/>
            <person name="Silverstein K.A.T."/>
            <person name="Beckman K.B."/>
            <person name="Gohl D.M."/>
        </authorList>
    </citation>
    <scope>NUCLEOTIDE SEQUENCE</scope>
    <source>
        <strain evidence="1">Duluth1</strain>
        <tissue evidence="1">Whole animal</tissue>
    </source>
</reference>
<comment type="caution">
    <text evidence="1">The sequence shown here is derived from an EMBL/GenBank/DDBJ whole genome shotgun (WGS) entry which is preliminary data.</text>
</comment>
<proteinExistence type="predicted"/>
<dbReference type="EMBL" id="JAIWYP010000001">
    <property type="protein sequence ID" value="KAH3889327.1"/>
    <property type="molecule type" value="Genomic_DNA"/>
</dbReference>
<organism evidence="1 2">
    <name type="scientific">Dreissena polymorpha</name>
    <name type="common">Zebra mussel</name>
    <name type="synonym">Mytilus polymorpha</name>
    <dbReference type="NCBI Taxonomy" id="45954"/>
    <lineage>
        <taxon>Eukaryota</taxon>
        <taxon>Metazoa</taxon>
        <taxon>Spiralia</taxon>
        <taxon>Lophotrochozoa</taxon>
        <taxon>Mollusca</taxon>
        <taxon>Bivalvia</taxon>
        <taxon>Autobranchia</taxon>
        <taxon>Heteroconchia</taxon>
        <taxon>Euheterodonta</taxon>
        <taxon>Imparidentia</taxon>
        <taxon>Neoheterodontei</taxon>
        <taxon>Myida</taxon>
        <taxon>Dreissenoidea</taxon>
        <taxon>Dreissenidae</taxon>
        <taxon>Dreissena</taxon>
    </lineage>
</organism>
<keyword evidence="2" id="KW-1185">Reference proteome</keyword>
<sequence>MGHSAQVVIYGTPRLSPAYHHKHTSYHDNTQHTMINPQQTMANTQHIITNTQCANTNTQHTMASTHHTIIYISYDLNPQHFNETTGISIVHRRKTRRSIVILNGTL</sequence>
<evidence type="ECO:0000313" key="1">
    <source>
        <dbReference type="EMBL" id="KAH3889327.1"/>
    </source>
</evidence>
<dbReference type="Proteomes" id="UP000828390">
    <property type="component" value="Unassembled WGS sequence"/>
</dbReference>
<gene>
    <name evidence="1" type="ORF">DPMN_013381</name>
</gene>